<feature type="transmembrane region" description="Helical" evidence="1">
    <location>
        <begin position="78"/>
        <end position="97"/>
    </location>
</feature>
<dbReference type="EMBL" id="HBUE01279058">
    <property type="protein sequence ID" value="CAG6568068.1"/>
    <property type="molecule type" value="Transcribed_RNA"/>
</dbReference>
<keyword evidence="1" id="KW-0812">Transmembrane</keyword>
<feature type="transmembrane region" description="Helical" evidence="1">
    <location>
        <begin position="117"/>
        <end position="136"/>
    </location>
</feature>
<sequence length="169" mass="19897">MRRLVLQLTLTHVVLRVYFFTRYRVLQSGGCVLIFVLCTTMCFILICCKMNFRYLIFLSVSLKHLFVSKSTEQKMSEMLPYLLSRIFCCTFCLFSFYLKFSIRNTFCFVCRNFTHTLLLNITRSHVLLFVLFAVASNSSSSHQNEMLASLSVHSNYFRSFLLFFPRCTL</sequence>
<dbReference type="EMBL" id="HBUE01173588">
    <property type="protein sequence ID" value="CAG6516569.1"/>
    <property type="molecule type" value="Transcribed_RNA"/>
</dbReference>
<keyword evidence="1" id="KW-1133">Transmembrane helix</keyword>
<name>A0A8D8JCC4_CULPI</name>
<keyword evidence="1" id="KW-0472">Membrane</keyword>
<dbReference type="EMBL" id="HBUE01279060">
    <property type="protein sequence ID" value="CAG6568069.1"/>
    <property type="molecule type" value="Transcribed_RNA"/>
</dbReference>
<feature type="transmembrane region" description="Helical" evidence="1">
    <location>
        <begin position="32"/>
        <end position="57"/>
    </location>
</feature>
<evidence type="ECO:0000256" key="1">
    <source>
        <dbReference type="SAM" id="Phobius"/>
    </source>
</evidence>
<reference evidence="2" key="1">
    <citation type="submission" date="2021-05" db="EMBL/GenBank/DDBJ databases">
        <authorList>
            <person name="Alioto T."/>
            <person name="Alioto T."/>
            <person name="Gomez Garrido J."/>
        </authorList>
    </citation>
    <scope>NUCLEOTIDE SEQUENCE</scope>
</reference>
<proteinExistence type="predicted"/>
<organism evidence="2">
    <name type="scientific">Culex pipiens</name>
    <name type="common">House mosquito</name>
    <dbReference type="NCBI Taxonomy" id="7175"/>
    <lineage>
        <taxon>Eukaryota</taxon>
        <taxon>Metazoa</taxon>
        <taxon>Ecdysozoa</taxon>
        <taxon>Arthropoda</taxon>
        <taxon>Hexapoda</taxon>
        <taxon>Insecta</taxon>
        <taxon>Pterygota</taxon>
        <taxon>Neoptera</taxon>
        <taxon>Endopterygota</taxon>
        <taxon>Diptera</taxon>
        <taxon>Nematocera</taxon>
        <taxon>Culicoidea</taxon>
        <taxon>Culicidae</taxon>
        <taxon>Culicinae</taxon>
        <taxon>Culicini</taxon>
        <taxon>Culex</taxon>
        <taxon>Culex</taxon>
    </lineage>
</organism>
<accession>A0A8D8JCC4</accession>
<dbReference type="EMBL" id="HBUE01173590">
    <property type="protein sequence ID" value="CAG6516570.1"/>
    <property type="molecule type" value="Transcribed_RNA"/>
</dbReference>
<dbReference type="AlphaFoldDB" id="A0A8D8JCC4"/>
<protein>
    <submittedName>
        <fullName evidence="2">(northern house mosquito) hypothetical protein</fullName>
    </submittedName>
</protein>
<evidence type="ECO:0000313" key="2">
    <source>
        <dbReference type="EMBL" id="CAG6568068.1"/>
    </source>
</evidence>